<name>A0A1R3HAH5_9ROSI</name>
<dbReference type="AlphaFoldDB" id="A0A1R3HAH5"/>
<keyword evidence="2" id="KW-1185">Reference proteome</keyword>
<gene>
    <name evidence="1" type="ORF">COLO4_30177</name>
</gene>
<evidence type="ECO:0000313" key="1">
    <source>
        <dbReference type="EMBL" id="OMO67369.1"/>
    </source>
</evidence>
<proteinExistence type="predicted"/>
<reference evidence="2" key="1">
    <citation type="submission" date="2013-09" db="EMBL/GenBank/DDBJ databases">
        <title>Corchorus olitorius genome sequencing.</title>
        <authorList>
            <person name="Alam M."/>
            <person name="Haque M.S."/>
            <person name="Islam M.S."/>
            <person name="Emdad E.M."/>
            <person name="Islam M.M."/>
            <person name="Ahmed B."/>
            <person name="Halim A."/>
            <person name="Hossen Q.M.M."/>
            <person name="Hossain M.Z."/>
            <person name="Ahmed R."/>
            <person name="Khan M.M."/>
            <person name="Islam R."/>
            <person name="Rashid M.M."/>
            <person name="Khan S.A."/>
            <person name="Rahman M.S."/>
            <person name="Alam M."/>
            <person name="Yahiya A.S."/>
            <person name="Khan M.S."/>
            <person name="Azam M.S."/>
            <person name="Haque T."/>
            <person name="Lashkar M.Z.H."/>
            <person name="Akhand A.I."/>
            <person name="Morshed G."/>
            <person name="Roy S."/>
            <person name="Uddin K.S."/>
            <person name="Rabeya T."/>
            <person name="Hossain A.S."/>
            <person name="Chowdhury A."/>
            <person name="Snigdha A.R."/>
            <person name="Mortoza M.S."/>
            <person name="Matin S.A."/>
            <person name="Hoque S.M.E."/>
            <person name="Islam M.K."/>
            <person name="Roy D.K."/>
            <person name="Haider R."/>
            <person name="Moosa M.M."/>
            <person name="Elias S.M."/>
            <person name="Hasan A.M."/>
            <person name="Jahan S."/>
            <person name="Shafiuddin M."/>
            <person name="Mahmood N."/>
            <person name="Shommy N.S."/>
        </authorList>
    </citation>
    <scope>NUCLEOTIDE SEQUENCE [LARGE SCALE GENOMIC DNA]</scope>
    <source>
        <strain evidence="2">cv. O-4</strain>
    </source>
</reference>
<protein>
    <submittedName>
        <fullName evidence="1">Uncharacterized protein</fullName>
    </submittedName>
</protein>
<dbReference type="EMBL" id="AWUE01020627">
    <property type="protein sequence ID" value="OMO67369.1"/>
    <property type="molecule type" value="Genomic_DNA"/>
</dbReference>
<evidence type="ECO:0000313" key="2">
    <source>
        <dbReference type="Proteomes" id="UP000187203"/>
    </source>
</evidence>
<organism evidence="1 2">
    <name type="scientific">Corchorus olitorius</name>
    <dbReference type="NCBI Taxonomy" id="93759"/>
    <lineage>
        <taxon>Eukaryota</taxon>
        <taxon>Viridiplantae</taxon>
        <taxon>Streptophyta</taxon>
        <taxon>Embryophyta</taxon>
        <taxon>Tracheophyta</taxon>
        <taxon>Spermatophyta</taxon>
        <taxon>Magnoliopsida</taxon>
        <taxon>eudicotyledons</taxon>
        <taxon>Gunneridae</taxon>
        <taxon>Pentapetalae</taxon>
        <taxon>rosids</taxon>
        <taxon>malvids</taxon>
        <taxon>Malvales</taxon>
        <taxon>Malvaceae</taxon>
        <taxon>Grewioideae</taxon>
        <taxon>Apeibeae</taxon>
        <taxon>Corchorus</taxon>
    </lineage>
</organism>
<accession>A0A1R3HAH5</accession>
<sequence length="102" mass="11047">MILPYSKKKRKKKKEKMRSIKQSKILVAVHFLIVVTIAVFLLGGSHFQCHARSLPVATVSCFGIGTHGGHEDTLMGSSFRALGNLLPKGQPVPPSGPSPEIN</sequence>
<dbReference type="Proteomes" id="UP000187203">
    <property type="component" value="Unassembled WGS sequence"/>
</dbReference>
<comment type="caution">
    <text evidence="1">The sequence shown here is derived from an EMBL/GenBank/DDBJ whole genome shotgun (WGS) entry which is preliminary data.</text>
</comment>
<dbReference type="OrthoDB" id="10310563at2759"/>